<keyword evidence="3" id="KW-1185">Reference proteome</keyword>
<feature type="region of interest" description="Disordered" evidence="1">
    <location>
        <begin position="1"/>
        <end position="70"/>
    </location>
</feature>
<reference evidence="2 3" key="1">
    <citation type="journal article" date="2016" name="Sci. Rep.">
        <title>Penicillium arizonense, a new, genome sequenced fungal species, reveals a high chemical diversity in secreted metabolites.</title>
        <authorList>
            <person name="Grijseels S."/>
            <person name="Nielsen J.C."/>
            <person name="Randelovic M."/>
            <person name="Nielsen J."/>
            <person name="Nielsen K.F."/>
            <person name="Workman M."/>
            <person name="Frisvad J.C."/>
        </authorList>
    </citation>
    <scope>NUCLEOTIDE SEQUENCE [LARGE SCALE GENOMIC DNA]</scope>
    <source>
        <strain evidence="2 3">CBS 141311</strain>
    </source>
</reference>
<dbReference type="GeneID" id="34582381"/>
<evidence type="ECO:0000313" key="3">
    <source>
        <dbReference type="Proteomes" id="UP000177622"/>
    </source>
</evidence>
<protein>
    <submittedName>
        <fullName evidence="2">Uncharacterized protein</fullName>
    </submittedName>
</protein>
<dbReference type="EMBL" id="LXJU01000074">
    <property type="protein sequence ID" value="OGE47021.1"/>
    <property type="molecule type" value="Genomic_DNA"/>
</dbReference>
<organism evidence="2 3">
    <name type="scientific">Penicillium arizonense</name>
    <dbReference type="NCBI Taxonomy" id="1835702"/>
    <lineage>
        <taxon>Eukaryota</taxon>
        <taxon>Fungi</taxon>
        <taxon>Dikarya</taxon>
        <taxon>Ascomycota</taxon>
        <taxon>Pezizomycotina</taxon>
        <taxon>Eurotiomycetes</taxon>
        <taxon>Eurotiomycetidae</taxon>
        <taxon>Eurotiales</taxon>
        <taxon>Aspergillaceae</taxon>
        <taxon>Penicillium</taxon>
    </lineage>
</organism>
<gene>
    <name evidence="2" type="ORF">PENARI_c074G00023</name>
</gene>
<feature type="compositionally biased region" description="Basic and acidic residues" evidence="1">
    <location>
        <begin position="95"/>
        <end position="118"/>
    </location>
</feature>
<sequence length="118" mass="13212">MPKDPTVPRTRTATSAPKARAGASSVQPTRAFPPRTNNQPRSSNQRTQQWPAILPPRGPEKHPQDDESDVVHANCNTIFKKADQDRRQLTSQLREATDATRRGNSELLNHEGKHVDQD</sequence>
<proteinExistence type="predicted"/>
<accession>A0A1F5L275</accession>
<feature type="region of interest" description="Disordered" evidence="1">
    <location>
        <begin position="82"/>
        <end position="118"/>
    </location>
</feature>
<name>A0A1F5L275_PENAI</name>
<dbReference type="Proteomes" id="UP000177622">
    <property type="component" value="Unassembled WGS sequence"/>
</dbReference>
<evidence type="ECO:0000256" key="1">
    <source>
        <dbReference type="SAM" id="MobiDB-lite"/>
    </source>
</evidence>
<evidence type="ECO:0000313" key="2">
    <source>
        <dbReference type="EMBL" id="OGE47021.1"/>
    </source>
</evidence>
<dbReference type="AlphaFoldDB" id="A0A1F5L275"/>
<feature type="compositionally biased region" description="Polar residues" evidence="1">
    <location>
        <begin position="35"/>
        <end position="50"/>
    </location>
</feature>
<comment type="caution">
    <text evidence="2">The sequence shown here is derived from an EMBL/GenBank/DDBJ whole genome shotgun (WGS) entry which is preliminary data.</text>
</comment>
<dbReference type="RefSeq" id="XP_022482488.1">
    <property type="nucleotide sequence ID" value="XM_022637647.1"/>
</dbReference>